<evidence type="ECO:0000313" key="9">
    <source>
        <dbReference type="EMBL" id="PHM60472.1"/>
    </source>
</evidence>
<dbReference type="EC" id="2.1.1.72" evidence="2"/>
<evidence type="ECO:0000256" key="1">
    <source>
        <dbReference type="ARBA" id="ARBA00006594"/>
    </source>
</evidence>
<comment type="catalytic activity">
    <reaction evidence="6">
        <text>a 2'-deoxyadenosine in DNA + S-adenosyl-L-methionine = an N(6)-methyl-2'-deoxyadenosine in DNA + S-adenosyl-L-homocysteine + H(+)</text>
        <dbReference type="Rhea" id="RHEA:15197"/>
        <dbReference type="Rhea" id="RHEA-COMP:12418"/>
        <dbReference type="Rhea" id="RHEA-COMP:12419"/>
        <dbReference type="ChEBI" id="CHEBI:15378"/>
        <dbReference type="ChEBI" id="CHEBI:57856"/>
        <dbReference type="ChEBI" id="CHEBI:59789"/>
        <dbReference type="ChEBI" id="CHEBI:90615"/>
        <dbReference type="ChEBI" id="CHEBI:90616"/>
        <dbReference type="EC" id="2.1.1.72"/>
    </reaction>
</comment>
<dbReference type="PRINTS" id="PR00508">
    <property type="entry name" value="S21N4MTFRASE"/>
</dbReference>
<dbReference type="Pfam" id="PF12564">
    <property type="entry name" value="TypeIII_RM_meth"/>
    <property type="match status" value="1"/>
</dbReference>
<dbReference type="GO" id="GO:0003677">
    <property type="term" value="F:DNA binding"/>
    <property type="evidence" value="ECO:0007669"/>
    <property type="project" value="InterPro"/>
</dbReference>
<name>A0A2D0KAT3_9GAMM</name>
<dbReference type="InterPro" id="IPR002295">
    <property type="entry name" value="N4/N6-MTase_EcoPI_Mod-like"/>
</dbReference>
<dbReference type="GO" id="GO:0032259">
    <property type="term" value="P:methylation"/>
    <property type="evidence" value="ECO:0007669"/>
    <property type="project" value="UniProtKB-KW"/>
</dbReference>
<dbReference type="AlphaFoldDB" id="A0A2D0KAT3"/>
<sequence>MQTELIKELNKVLKGFSQFWNGEELHRSMVIEAISKKQPDLIKALVTNEKVRSVYGTDVDGIFIFDFDKLCSLLKYKEYWANSFTKYRNKVGLTSEGKYIDYSSDVVLDFPFKDCILEGGMTKEENGKSELYYNEIIAKDEIDNLLSPKVFTSIKKYNKESVSDRLLSFISNDNILLKGNNLIALHCLKKRFINSVKLIYIDPPYNTGNDSFRYNDKFNRSTWLTFMKNRLSIAKELLSDDGIIFVQCDDKEHSSLRFLMDDIFGRDNFLNNIVVKTSDPSGLKVVNPSPYSQTEYLLMFCKDRSKYTYTPQFVKSSYDPSYGKFIKNINDDYCQWETCSLAEYFAKCKGFNSVKEAKEKYGRLDFDEGMAQFAIENADAVYQATAISNAAGKKIVEIRDESKKNPGKIYKVERDNDNIYIINGRQIYFYSNKVKNLNGTLTPTMLLTNLWLDIPWNGIANEGGAIFKNGKKPEKLIQRCIESCTKEGDLVLDFHLGSGTTAAVAHKMGRRYIGIEQMDYINEITVPRLQKVIEGEQGGISKDVNWKGGGSFVYAELMELNAYFVHEIQKAQSTEELEKLFSVMKTEAHLNYQVALENVLSAEYEMEGIPRKVAFSELELHEQKQLLIEILDKNQLYVNASEMDDCDLNISESDKAFTRSFYGME</sequence>
<dbReference type="SUPFAM" id="SSF53335">
    <property type="entry name" value="S-adenosyl-L-methionine-dependent methyltransferases"/>
    <property type="match status" value="1"/>
</dbReference>
<dbReference type="GO" id="GO:0008170">
    <property type="term" value="F:N-methyltransferase activity"/>
    <property type="evidence" value="ECO:0007669"/>
    <property type="project" value="InterPro"/>
</dbReference>
<evidence type="ECO:0000259" key="8">
    <source>
        <dbReference type="Pfam" id="PF12564"/>
    </source>
</evidence>
<evidence type="ECO:0000256" key="5">
    <source>
        <dbReference type="ARBA" id="ARBA00022691"/>
    </source>
</evidence>
<protein>
    <recommendedName>
        <fullName evidence="2">site-specific DNA-methyltransferase (adenine-specific)</fullName>
        <ecNumber evidence="2">2.1.1.72</ecNumber>
    </recommendedName>
</protein>
<dbReference type="Proteomes" id="UP000222366">
    <property type="component" value="Unassembled WGS sequence"/>
</dbReference>
<evidence type="ECO:0000259" key="7">
    <source>
        <dbReference type="Pfam" id="PF01555"/>
    </source>
</evidence>
<dbReference type="InterPro" id="IPR022221">
    <property type="entry name" value="TypeIII_RM_meth"/>
</dbReference>
<dbReference type="InterPro" id="IPR001091">
    <property type="entry name" value="RM_Methyltransferase"/>
</dbReference>
<keyword evidence="5" id="KW-0949">S-adenosyl-L-methionine</keyword>
<comment type="similarity">
    <text evidence="1">Belongs to the N(4)/N(6)-methyltransferase family.</text>
</comment>
<proteinExistence type="inferred from homology"/>
<dbReference type="GO" id="GO:0009007">
    <property type="term" value="F:site-specific DNA-methyltransferase (adenine-specific) activity"/>
    <property type="evidence" value="ECO:0007669"/>
    <property type="project" value="UniProtKB-EC"/>
</dbReference>
<keyword evidence="10" id="KW-1185">Reference proteome</keyword>
<dbReference type="EMBL" id="NJAJ01000072">
    <property type="protein sequence ID" value="PHM60472.1"/>
    <property type="molecule type" value="Genomic_DNA"/>
</dbReference>
<dbReference type="PIRSF" id="PIRSF015855">
    <property type="entry name" value="TypeIII_Mtase_mKpnI"/>
    <property type="match status" value="1"/>
</dbReference>
<dbReference type="InterPro" id="IPR029063">
    <property type="entry name" value="SAM-dependent_MTases_sf"/>
</dbReference>
<dbReference type="RefSeq" id="WP_099126177.1">
    <property type="nucleotide sequence ID" value="NZ_CAWNRH010000151.1"/>
</dbReference>
<keyword evidence="3 9" id="KW-0489">Methyltransferase</keyword>
<dbReference type="Gene3D" id="3.40.50.150">
    <property type="entry name" value="Vaccinia Virus protein VP39"/>
    <property type="match status" value="1"/>
</dbReference>
<reference evidence="9 10" key="1">
    <citation type="journal article" date="2017" name="Nat. Microbiol.">
        <title>Natural product diversity associated with the nematode symbionts Photorhabdus and Xenorhabdus.</title>
        <authorList>
            <person name="Tobias N.J."/>
            <person name="Wolff H."/>
            <person name="Djahanschiri B."/>
            <person name="Grundmann F."/>
            <person name="Kronenwerth M."/>
            <person name="Shi Y.M."/>
            <person name="Simonyi S."/>
            <person name="Grun P."/>
            <person name="Shapiro-Ilan D."/>
            <person name="Pidot S.J."/>
            <person name="Stinear T.P."/>
            <person name="Ebersberger I."/>
            <person name="Bode H.B."/>
        </authorList>
    </citation>
    <scope>NUCLEOTIDE SEQUENCE [LARGE SCALE GENOMIC DNA]</scope>
    <source>
        <strain evidence="9 10">DSM 17904</strain>
    </source>
</reference>
<dbReference type="InterPro" id="IPR002052">
    <property type="entry name" value="DNA_methylase_N6_adenine_CS"/>
</dbReference>
<comment type="caution">
    <text evidence="9">The sequence shown here is derived from an EMBL/GenBank/DDBJ whole genome shotgun (WGS) entry which is preliminary data.</text>
</comment>
<evidence type="ECO:0000256" key="2">
    <source>
        <dbReference type="ARBA" id="ARBA00011900"/>
    </source>
</evidence>
<dbReference type="PROSITE" id="PS00092">
    <property type="entry name" value="N6_MTASE"/>
    <property type="match status" value="1"/>
</dbReference>
<organism evidence="9 10">
    <name type="scientific">Xenorhabdus stockiae</name>
    <dbReference type="NCBI Taxonomy" id="351614"/>
    <lineage>
        <taxon>Bacteria</taxon>
        <taxon>Pseudomonadati</taxon>
        <taxon>Pseudomonadota</taxon>
        <taxon>Gammaproteobacteria</taxon>
        <taxon>Enterobacterales</taxon>
        <taxon>Morganellaceae</taxon>
        <taxon>Xenorhabdus</taxon>
    </lineage>
</organism>
<keyword evidence="4 9" id="KW-0808">Transferase</keyword>
<evidence type="ECO:0000256" key="6">
    <source>
        <dbReference type="ARBA" id="ARBA00047942"/>
    </source>
</evidence>
<feature type="domain" description="DNA methylase N-4/N-6" evidence="7">
    <location>
        <begin position="196"/>
        <end position="524"/>
    </location>
</feature>
<evidence type="ECO:0000313" key="10">
    <source>
        <dbReference type="Proteomes" id="UP000222366"/>
    </source>
</evidence>
<accession>A0A2D0KAT3</accession>
<evidence type="ECO:0000256" key="4">
    <source>
        <dbReference type="ARBA" id="ARBA00022679"/>
    </source>
</evidence>
<dbReference type="Pfam" id="PF01555">
    <property type="entry name" value="N6_N4_Mtase"/>
    <property type="match status" value="1"/>
</dbReference>
<dbReference type="InterPro" id="IPR002941">
    <property type="entry name" value="DNA_methylase_N4/N6"/>
</dbReference>
<feature type="domain" description="Type III restriction/modification enzyme methylation subunit" evidence="8">
    <location>
        <begin position="39"/>
        <end position="93"/>
    </location>
</feature>
<evidence type="ECO:0000256" key="3">
    <source>
        <dbReference type="ARBA" id="ARBA00022603"/>
    </source>
</evidence>
<gene>
    <name evidence="9" type="ORF">Xsto_03985</name>
</gene>